<dbReference type="PROSITE" id="PS51111">
    <property type="entry name" value="REJ"/>
    <property type="match status" value="1"/>
</dbReference>
<evidence type="ECO:0000313" key="8">
    <source>
        <dbReference type="Proteomes" id="UP000593567"/>
    </source>
</evidence>
<evidence type="ECO:0000256" key="5">
    <source>
        <dbReference type="ARBA" id="ARBA00023136"/>
    </source>
</evidence>
<organism evidence="7 8">
    <name type="scientific">Bugula neritina</name>
    <name type="common">Brown bryozoan</name>
    <name type="synonym">Sertularia neritina</name>
    <dbReference type="NCBI Taxonomy" id="10212"/>
    <lineage>
        <taxon>Eukaryota</taxon>
        <taxon>Metazoa</taxon>
        <taxon>Spiralia</taxon>
        <taxon>Lophotrochozoa</taxon>
        <taxon>Bryozoa</taxon>
        <taxon>Gymnolaemata</taxon>
        <taxon>Cheilostomatida</taxon>
        <taxon>Flustrina</taxon>
        <taxon>Buguloidea</taxon>
        <taxon>Bugulidae</taxon>
        <taxon>Bugula</taxon>
    </lineage>
</organism>
<dbReference type="InterPro" id="IPR014010">
    <property type="entry name" value="REJ_dom"/>
</dbReference>
<evidence type="ECO:0000313" key="7">
    <source>
        <dbReference type="EMBL" id="KAF6029773.1"/>
    </source>
</evidence>
<protein>
    <recommendedName>
        <fullName evidence="6">REJ domain-containing protein</fullName>
    </recommendedName>
</protein>
<gene>
    <name evidence="7" type="ORF">EB796_011921</name>
</gene>
<sequence length="67" mass="6978">MKGGSNYTIKVLAMVINDMSITAEASVTISTMSQDLVAKIARAPLITTGSDSKLVLDGSASYDPDRG</sequence>
<evidence type="ECO:0000256" key="3">
    <source>
        <dbReference type="ARBA" id="ARBA00022692"/>
    </source>
</evidence>
<evidence type="ECO:0000259" key="6">
    <source>
        <dbReference type="PROSITE" id="PS51111"/>
    </source>
</evidence>
<feature type="domain" description="REJ" evidence="6">
    <location>
        <begin position="1"/>
        <end position="67"/>
    </location>
</feature>
<dbReference type="OrthoDB" id="10068766at2759"/>
<keyword evidence="8" id="KW-1185">Reference proteome</keyword>
<dbReference type="Proteomes" id="UP000593567">
    <property type="component" value="Unassembled WGS sequence"/>
</dbReference>
<dbReference type="GO" id="GO:0016020">
    <property type="term" value="C:membrane"/>
    <property type="evidence" value="ECO:0007669"/>
    <property type="project" value="UniProtKB-SubCell"/>
</dbReference>
<keyword evidence="3" id="KW-0812">Transmembrane</keyword>
<evidence type="ECO:0000256" key="4">
    <source>
        <dbReference type="ARBA" id="ARBA00022989"/>
    </source>
</evidence>
<keyword evidence="4" id="KW-1133">Transmembrane helix</keyword>
<reference evidence="7" key="1">
    <citation type="submission" date="2020-06" db="EMBL/GenBank/DDBJ databases">
        <title>Draft genome of Bugula neritina, a colonial animal packing powerful symbionts and potential medicines.</title>
        <authorList>
            <person name="Rayko M."/>
        </authorList>
    </citation>
    <scope>NUCLEOTIDE SEQUENCE [LARGE SCALE GENOMIC DNA]</scope>
    <source>
        <strain evidence="7">Kwan_BN1</strain>
    </source>
</reference>
<dbReference type="EMBL" id="VXIV02001787">
    <property type="protein sequence ID" value="KAF6029773.1"/>
    <property type="molecule type" value="Genomic_DNA"/>
</dbReference>
<comment type="caution">
    <text evidence="7">The sequence shown here is derived from an EMBL/GenBank/DDBJ whole genome shotgun (WGS) entry which is preliminary data.</text>
</comment>
<name>A0A7J7JUX9_BUGNE</name>
<evidence type="ECO:0000256" key="2">
    <source>
        <dbReference type="ARBA" id="ARBA00007200"/>
    </source>
</evidence>
<comment type="similarity">
    <text evidence="2">Belongs to the polycystin family.</text>
</comment>
<proteinExistence type="inferred from homology"/>
<keyword evidence="5" id="KW-0472">Membrane</keyword>
<accession>A0A7J7JUX9</accession>
<dbReference type="AlphaFoldDB" id="A0A7J7JUX9"/>
<dbReference type="Pfam" id="PF02010">
    <property type="entry name" value="REJ"/>
    <property type="match status" value="1"/>
</dbReference>
<dbReference type="InterPro" id="IPR002859">
    <property type="entry name" value="PKD/REJ-like"/>
</dbReference>
<comment type="subcellular location">
    <subcellularLocation>
        <location evidence="1">Membrane</location>
    </subcellularLocation>
</comment>
<evidence type="ECO:0000256" key="1">
    <source>
        <dbReference type="ARBA" id="ARBA00004370"/>
    </source>
</evidence>